<evidence type="ECO:0000313" key="2">
    <source>
        <dbReference type="Proteomes" id="UP000887116"/>
    </source>
</evidence>
<reference evidence="1" key="1">
    <citation type="submission" date="2020-07" db="EMBL/GenBank/DDBJ databases">
        <title>Multicomponent nature underlies the extraordinary mechanical properties of spider dragline silk.</title>
        <authorList>
            <person name="Kono N."/>
            <person name="Nakamura H."/>
            <person name="Mori M."/>
            <person name="Yoshida Y."/>
            <person name="Ohtoshi R."/>
            <person name="Malay A.D."/>
            <person name="Moran D.A.P."/>
            <person name="Tomita M."/>
            <person name="Numata K."/>
            <person name="Arakawa K."/>
        </authorList>
    </citation>
    <scope>NUCLEOTIDE SEQUENCE</scope>
</reference>
<sequence>MAQKAWFYLKRKFVPVPHVRVPAAAFFTDVKAAIYAEQLTLLDAAAFGCSDISELGIPFSEAEQSLDGVNFIHLSE</sequence>
<keyword evidence="2" id="KW-1185">Reference proteome</keyword>
<comment type="caution">
    <text evidence="1">The sequence shown here is derived from an EMBL/GenBank/DDBJ whole genome shotgun (WGS) entry which is preliminary data.</text>
</comment>
<dbReference type="EMBL" id="BMAO01034461">
    <property type="protein sequence ID" value="GFQ96696.1"/>
    <property type="molecule type" value="Genomic_DNA"/>
</dbReference>
<organism evidence="1 2">
    <name type="scientific">Trichonephila clavata</name>
    <name type="common">Joro spider</name>
    <name type="synonym">Nephila clavata</name>
    <dbReference type="NCBI Taxonomy" id="2740835"/>
    <lineage>
        <taxon>Eukaryota</taxon>
        <taxon>Metazoa</taxon>
        <taxon>Ecdysozoa</taxon>
        <taxon>Arthropoda</taxon>
        <taxon>Chelicerata</taxon>
        <taxon>Arachnida</taxon>
        <taxon>Araneae</taxon>
        <taxon>Araneomorphae</taxon>
        <taxon>Entelegynae</taxon>
        <taxon>Araneoidea</taxon>
        <taxon>Nephilidae</taxon>
        <taxon>Trichonephila</taxon>
    </lineage>
</organism>
<evidence type="ECO:0000313" key="1">
    <source>
        <dbReference type="EMBL" id="GFQ96696.1"/>
    </source>
</evidence>
<dbReference type="OrthoDB" id="6021951at2759"/>
<gene>
    <name evidence="1" type="ORF">TNCT_157281</name>
</gene>
<proteinExistence type="predicted"/>
<name>A0A8X6L5X9_TRICU</name>
<dbReference type="AlphaFoldDB" id="A0A8X6L5X9"/>
<protein>
    <submittedName>
        <fullName evidence="1">Uncharacterized protein</fullName>
    </submittedName>
</protein>
<dbReference type="Proteomes" id="UP000887116">
    <property type="component" value="Unassembled WGS sequence"/>
</dbReference>
<accession>A0A8X6L5X9</accession>